<dbReference type="CDD" id="cd15466">
    <property type="entry name" value="CLU-central"/>
    <property type="match status" value="1"/>
</dbReference>
<feature type="compositionally biased region" description="Basic residues" evidence="3">
    <location>
        <begin position="1406"/>
        <end position="1416"/>
    </location>
</feature>
<dbReference type="InterPro" id="IPR033646">
    <property type="entry name" value="CLU-central"/>
</dbReference>
<evidence type="ECO:0000259" key="4">
    <source>
        <dbReference type="PROSITE" id="PS51823"/>
    </source>
</evidence>
<accession>A0ABR3Q2C9</accession>
<evidence type="ECO:0000313" key="5">
    <source>
        <dbReference type="EMBL" id="KAL1408884.1"/>
    </source>
</evidence>
<organism evidence="5 6">
    <name type="scientific">Vanrija albida</name>
    <dbReference type="NCBI Taxonomy" id="181172"/>
    <lineage>
        <taxon>Eukaryota</taxon>
        <taxon>Fungi</taxon>
        <taxon>Dikarya</taxon>
        <taxon>Basidiomycota</taxon>
        <taxon>Agaricomycotina</taxon>
        <taxon>Tremellomycetes</taxon>
        <taxon>Trichosporonales</taxon>
        <taxon>Trichosporonaceae</taxon>
        <taxon>Vanrija</taxon>
    </lineage>
</organism>
<dbReference type="Gene3D" id="1.25.40.10">
    <property type="entry name" value="Tetratricopeptide repeat domain"/>
    <property type="match status" value="2"/>
</dbReference>
<dbReference type="HAMAP" id="MF_03013">
    <property type="entry name" value="CLU"/>
    <property type="match status" value="1"/>
</dbReference>
<dbReference type="Pfam" id="PF13236">
    <property type="entry name" value="CLU"/>
    <property type="match status" value="1"/>
</dbReference>
<gene>
    <name evidence="2 5" type="primary">CLU1</name>
    <name evidence="2" type="synonym">TIF31</name>
    <name evidence="5" type="ORF">Q8F55_005698</name>
</gene>
<dbReference type="Pfam" id="PF12807">
    <property type="entry name" value="eIF3_p135"/>
    <property type="match status" value="1"/>
</dbReference>
<evidence type="ECO:0000256" key="1">
    <source>
        <dbReference type="ARBA" id="ARBA00022490"/>
    </source>
</evidence>
<feature type="region of interest" description="Disordered" evidence="3">
    <location>
        <begin position="725"/>
        <end position="755"/>
    </location>
</feature>
<feature type="domain" description="Clu" evidence="4">
    <location>
        <begin position="397"/>
        <end position="671"/>
    </location>
</feature>
<dbReference type="RefSeq" id="XP_069208828.1">
    <property type="nucleotide sequence ID" value="XM_069354186.1"/>
</dbReference>
<dbReference type="PANTHER" id="PTHR12601:SF6">
    <property type="entry name" value="CLUSTERED MITOCHONDRIA PROTEIN HOMOLOG"/>
    <property type="match status" value="1"/>
</dbReference>
<evidence type="ECO:0000256" key="3">
    <source>
        <dbReference type="SAM" id="MobiDB-lite"/>
    </source>
</evidence>
<dbReference type="SUPFAM" id="SSF48452">
    <property type="entry name" value="TPR-like"/>
    <property type="match status" value="2"/>
</dbReference>
<evidence type="ECO:0000313" key="6">
    <source>
        <dbReference type="Proteomes" id="UP001565368"/>
    </source>
</evidence>
<feature type="region of interest" description="Disordered" evidence="3">
    <location>
        <begin position="1"/>
        <end position="20"/>
    </location>
</feature>
<reference evidence="5 6" key="1">
    <citation type="submission" date="2023-08" db="EMBL/GenBank/DDBJ databases">
        <title>Annotated Genome Sequence of Vanrija albida AlHP1.</title>
        <authorList>
            <person name="Herzog R."/>
        </authorList>
    </citation>
    <scope>NUCLEOTIDE SEQUENCE [LARGE SCALE GENOMIC DNA]</scope>
    <source>
        <strain evidence="5 6">AlHP1</strain>
    </source>
</reference>
<dbReference type="InterPro" id="IPR025697">
    <property type="entry name" value="CLU_dom"/>
</dbReference>
<name>A0ABR3Q2C9_9TREE</name>
<feature type="region of interest" description="Disordered" evidence="3">
    <location>
        <begin position="1391"/>
        <end position="1416"/>
    </location>
</feature>
<dbReference type="InterPro" id="IPR027523">
    <property type="entry name" value="CLU_prot"/>
</dbReference>
<dbReference type="GeneID" id="95986741"/>
<keyword evidence="6" id="KW-1185">Reference proteome</keyword>
<dbReference type="Pfam" id="PF13424">
    <property type="entry name" value="TPR_12"/>
    <property type="match status" value="1"/>
</dbReference>
<dbReference type="Proteomes" id="UP001565368">
    <property type="component" value="Unassembled WGS sequence"/>
</dbReference>
<dbReference type="InterPro" id="IPR023231">
    <property type="entry name" value="GSKIP_dom_sf"/>
</dbReference>
<dbReference type="PROSITE" id="PS51823">
    <property type="entry name" value="CLU"/>
    <property type="match status" value="1"/>
</dbReference>
<dbReference type="PANTHER" id="PTHR12601">
    <property type="entry name" value="EUKARYOTIC TRANSLATION INITIATION FACTOR 3 SUBUNIT EIF-3"/>
    <property type="match status" value="1"/>
</dbReference>
<feature type="region of interest" description="Disordered" evidence="3">
    <location>
        <begin position="1002"/>
        <end position="1036"/>
    </location>
</feature>
<comment type="subunit">
    <text evidence="2">May associate with the eukaryotic translation initiation factor 3 (eIF-3) complex.</text>
</comment>
<sequence length="1416" mass="154572">MSDNEVKPEAVAPEAVAEEQVEAAEAVEEQVTVPPVTIRLPKPSNARTLPKATENESFSSITLYPQPGETIQELKLNVSEWVGGYWLGPFSLRLTGERSAEPLGQSKDGIEIFAGEKLSDWIEVGEVFEHAAEDGERVLEVVKEAYTEGAARQAIIRLLDYIEPAGTTAHTLSTPQGIAPGATIFESVRDGLSATLGSTETVYEEVEVALPSGRKGKVGKKEVVKVKKEIPAEQTNAFSDWKAWSSVPLSKLPVAQAPVEVLPTLRSIQLSPFNPPPAHLRQQGHQLYLQVSILEGDVYTLVCTSRGWYASKSNVNNFDPSPRVAADGKVAAPTHSLIDLLHSLSPLFSERVFALPSLSSAPPALDPLSTVALPQAEPAYPWIVSAPKPDTVPDILRTQLAYLHSGATVPDALDSARDWNEEIQGVKELPHSTMQERVFRERMAQKTWAEFTQASIRAVNAVARGDVVALNPNEPSRSHMWLHANIFVTKAIDSIDAYSHLGGDAAAHVSHAKDAEGVRLLNRLDVDGAYLLGHTVVDWQGERWVCQSVLPGIFARREPAAVEEAEGAEKKEDWVKVDGAVSEAAAESTSNPLIIYGVDSEQTATAHWDEATHKVMEKIASHQRLAAHKVTTGGKEHEFYASAEVKGLRGSDGRRYLLDLPRLNPVDIEWLEKDYTGKLAGPDAEAEAPEYPHRIALLRPELVELFWESELKRWARNVAAEQAAKKKAEAGEGDEKKEGEDAAKPEEAAEEPAIDPATIATLKDFELRFNPDAFVDDKGADGIAPSKYSDESDPSIKAVRDASVFLRTIAVPAVALDVLTGAASGIMDGTSLTRHLHARGINMRYLGHLAATIDQFSKGPEGEKRAAVGHLGSLKNIVLQEMVFRASKHILRRLVRGLLPEQVPAAVSHFLNLLLGTRVNASPKAVYERVDIGPATEPEYVSLTAEALRKEIVSEIETRFRWKLDEAFLTEGIRRPQLLRELASRFAFQLAQQDYAFEPVTEEAAVPNSESDKENRPAQASKDKKAKKAKNAVASKRTTTFEPSDILTLVPLVRSTAPSVSVAEEIFEAGRSTINRGQVDMGLEFMLEGIQLYEQIHTVIHPEVAAAYNQYASTLHQLARIKIQQLAQQENADPEQPLGLDIGTGLRLQRQAVIIAERTLGVYHPDTLAYYFQLAMLENLEGNSQASLRYFRHLLTLWDVIHGPDHPEINTILSNAGIVLQALNENTTSIRLLEQTAERTAEQFGDKHTQHGSALHQLTQAHFLGGDFAKALESSNAALEIFKAQYGEEHNQTKEVAKNVELLTAVVDNVERQKAAQEQMKKQHIERLAAARTGAPAPAPAPVAGGKKRVLVQPPTAVNGAAPAAPVDGEAAAAQGEAAERSIEELVQYIQGSVPSKPARGAKNSLRGKRRTGAKR</sequence>
<keyword evidence="2" id="KW-0175">Coiled coil</keyword>
<evidence type="ECO:0000256" key="2">
    <source>
        <dbReference type="HAMAP-Rule" id="MF_03013"/>
    </source>
</evidence>
<comment type="similarity">
    <text evidence="2">Belongs to the CLU family.</text>
</comment>
<comment type="function">
    <text evidence="2">mRNA-binding protein involved in proper cytoplasmic distribution of mitochondria.</text>
</comment>
<keyword evidence="2" id="KW-0694">RNA-binding</keyword>
<protein>
    <recommendedName>
        <fullName evidence="2">Clustered mitochondria protein homolog</fullName>
    </recommendedName>
    <alternativeName>
        <fullName evidence="2">Protein TIF31 homolog</fullName>
    </alternativeName>
</protein>
<proteinExistence type="inferred from homology"/>
<comment type="subcellular location">
    <subcellularLocation>
        <location evidence="2">Cytoplasm</location>
    </subcellularLocation>
</comment>
<dbReference type="EMBL" id="JBBXJM010000004">
    <property type="protein sequence ID" value="KAL1408884.1"/>
    <property type="molecule type" value="Genomic_DNA"/>
</dbReference>
<dbReference type="InterPro" id="IPR011990">
    <property type="entry name" value="TPR-like_helical_dom_sf"/>
</dbReference>
<keyword evidence="1 2" id="KW-0963">Cytoplasm</keyword>
<feature type="compositionally biased region" description="Basic and acidic residues" evidence="3">
    <location>
        <begin position="725"/>
        <end position="747"/>
    </location>
</feature>
<dbReference type="SUPFAM" id="SSF103107">
    <property type="entry name" value="Hypothetical protein c14orf129, hspc210"/>
    <property type="match status" value="1"/>
</dbReference>
<comment type="caution">
    <text evidence="5">The sequence shown here is derived from an EMBL/GenBank/DDBJ whole genome shotgun (WGS) entry which is preliminary data.</text>
</comment>
<feature type="coiled-coil region" evidence="2">
    <location>
        <begin position="1300"/>
        <end position="1327"/>
    </location>
</feature>